<gene>
    <name evidence="1" type="ORF">rsdtw13_16040</name>
</gene>
<evidence type="ECO:0000313" key="1">
    <source>
        <dbReference type="EMBL" id="GKX66346.1"/>
    </source>
</evidence>
<dbReference type="Proteomes" id="UP001058074">
    <property type="component" value="Unassembled WGS sequence"/>
</dbReference>
<evidence type="ECO:0000313" key="2">
    <source>
        <dbReference type="Proteomes" id="UP001058074"/>
    </source>
</evidence>
<name>A0ACB5RCB1_9CLOT</name>
<dbReference type="EMBL" id="BROD01000001">
    <property type="protein sequence ID" value="GKX66346.1"/>
    <property type="molecule type" value="Genomic_DNA"/>
</dbReference>
<comment type="caution">
    <text evidence="1">The sequence shown here is derived from an EMBL/GenBank/DDBJ whole genome shotgun (WGS) entry which is preliminary data.</text>
</comment>
<proteinExistence type="predicted"/>
<protein>
    <submittedName>
        <fullName evidence="1">Uncharacterized protein</fullName>
    </submittedName>
</protein>
<accession>A0ACB5RCB1</accession>
<keyword evidence="2" id="KW-1185">Reference proteome</keyword>
<organism evidence="1 2">
    <name type="scientific">Inconstantimicrobium mannanitabidum</name>
    <dbReference type="NCBI Taxonomy" id="1604901"/>
    <lineage>
        <taxon>Bacteria</taxon>
        <taxon>Bacillati</taxon>
        <taxon>Bacillota</taxon>
        <taxon>Clostridia</taxon>
        <taxon>Eubacteriales</taxon>
        <taxon>Clostridiaceae</taxon>
        <taxon>Inconstantimicrobium</taxon>
    </lineage>
</organism>
<sequence length="77" mass="9290">MLKENEDIETIRRYIDFIEYMYKTGDEAVQNIVVVTILEYLGDDKDVLANAFNFFSDDIRKKSIEVERFLGRYWRNL</sequence>
<reference evidence="1" key="1">
    <citation type="journal article" date="2025" name="Int. J. Syst. Evol. Microbiol.">
        <title>Inconstantimicrobium mannanitabidum sp. nov., a novel member of the family Clostridiaceae isolated from anoxic soil under the treatment of reductive soil disinfestation.</title>
        <authorList>
            <person name="Ueki A."/>
            <person name="Tonouchi A."/>
            <person name="Honma S."/>
            <person name="Kaku N."/>
            <person name="Ueki K."/>
        </authorList>
    </citation>
    <scope>NUCLEOTIDE SEQUENCE</scope>
    <source>
        <strain evidence="1">TW13</strain>
    </source>
</reference>